<reference evidence="1 2" key="1">
    <citation type="submission" date="2018-11" db="EMBL/GenBank/DDBJ databases">
        <title>Rufibacter latericius sp. nov., isolated from water in Baiyang Lake.</title>
        <authorList>
            <person name="Yang Y."/>
        </authorList>
    </citation>
    <scope>NUCLEOTIDE SEQUENCE [LARGE SCALE GENOMIC DNA]</scope>
    <source>
        <strain evidence="1 2">R-22-1c-1</strain>
    </source>
</reference>
<proteinExistence type="predicted"/>
<name>A0A3M9MD14_9BACT</name>
<dbReference type="OrthoDB" id="1432119at2"/>
<dbReference type="AlphaFoldDB" id="A0A3M9MD14"/>
<gene>
    <name evidence="1" type="ORF">EFB08_18150</name>
</gene>
<accession>A0A3M9MD14</accession>
<keyword evidence="2" id="KW-1185">Reference proteome</keyword>
<dbReference type="RefSeq" id="WP_123128381.1">
    <property type="nucleotide sequence ID" value="NZ_RJJD01000015.1"/>
</dbReference>
<dbReference type="EMBL" id="RJJD01000015">
    <property type="protein sequence ID" value="RNI23461.1"/>
    <property type="molecule type" value="Genomic_DNA"/>
</dbReference>
<evidence type="ECO:0000313" key="2">
    <source>
        <dbReference type="Proteomes" id="UP000272117"/>
    </source>
</evidence>
<dbReference type="Proteomes" id="UP000272117">
    <property type="component" value="Unassembled WGS sequence"/>
</dbReference>
<organism evidence="1 2">
    <name type="scientific">Rufibacter latericius</name>
    <dbReference type="NCBI Taxonomy" id="2487040"/>
    <lineage>
        <taxon>Bacteria</taxon>
        <taxon>Pseudomonadati</taxon>
        <taxon>Bacteroidota</taxon>
        <taxon>Cytophagia</taxon>
        <taxon>Cytophagales</taxon>
        <taxon>Hymenobacteraceae</taxon>
        <taxon>Rufibacter</taxon>
    </lineage>
</organism>
<evidence type="ECO:0000313" key="1">
    <source>
        <dbReference type="EMBL" id="RNI23461.1"/>
    </source>
</evidence>
<sequence length="183" mass="20677">MPALEKDLRKAILALPAARKDKLLIQLLTPNLLLQEQLKFELLEGPEALDFRREALAEQVQAIAKGFYYNASDLLNCLRQLCPPLSYHTKVTGDVYGEINLLLLLLQQVLEHQQEKLQVLTGANEALCLFLAKRTEEVLHKLEKLHEDLHLEFVDQVNELLPALHASAAGYAARKAGVPVRWK</sequence>
<comment type="caution">
    <text evidence="1">The sequence shown here is derived from an EMBL/GenBank/DDBJ whole genome shotgun (WGS) entry which is preliminary data.</text>
</comment>
<protein>
    <submittedName>
        <fullName evidence="1">Uncharacterized protein</fullName>
    </submittedName>
</protein>